<feature type="chain" id="PRO_5011592066" evidence="2">
    <location>
        <begin position="26"/>
        <end position="362"/>
    </location>
</feature>
<evidence type="ECO:0000313" key="5">
    <source>
        <dbReference type="Proteomes" id="UP000198510"/>
    </source>
</evidence>
<dbReference type="STRING" id="1075417.SAMN05421823_102169"/>
<evidence type="ECO:0000259" key="3">
    <source>
        <dbReference type="Pfam" id="PF04909"/>
    </source>
</evidence>
<keyword evidence="1" id="KW-0456">Lyase</keyword>
<evidence type="ECO:0000313" key="4">
    <source>
        <dbReference type="EMBL" id="SDK21792.1"/>
    </source>
</evidence>
<dbReference type="PANTHER" id="PTHR21240:SF28">
    <property type="entry name" value="ISO-OROTATE DECARBOXYLASE (EUROFUNG)"/>
    <property type="match status" value="1"/>
</dbReference>
<dbReference type="PANTHER" id="PTHR21240">
    <property type="entry name" value="2-AMINO-3-CARBOXYLMUCONATE-6-SEMIALDEHYDE DECARBOXYLASE"/>
    <property type="match status" value="1"/>
</dbReference>
<proteinExistence type="predicted"/>
<dbReference type="Pfam" id="PF04909">
    <property type="entry name" value="Amidohydro_2"/>
    <property type="match status" value="1"/>
</dbReference>
<feature type="signal peptide" evidence="2">
    <location>
        <begin position="1"/>
        <end position="25"/>
    </location>
</feature>
<dbReference type="AlphaFoldDB" id="A0A1G9A361"/>
<sequence>MRSLRKSWRVCLLLLCGCMSLRAQAQRSPEELLLKDYRPVSIYRTPHTHVQRAKYPAIDFHAHPLRDPAVSVADWVAIMDSLGIDKSVVLTYATGPLFDSLAGVYGQYPERFILFCGFDYSGYDQPGFGPAAVAELERCYRMGARGVGELGDKGKGLFYSKPVPAYGMHIDDPRMAPLLEKCADLHMPISIHVAEPIWMYQPMDSTNDGLMNAFTWRLDDQPDIVDHAGMIKILENAVRQHPRTTFVACHYANCSYDLTILGRLFDRYPNLYADIAARYAETAPIPRYVAAFYKRYANRLVYGTDMGVDPAMYRTTFRMLETSDEHFYEHDLFGYHWVLSGWDLPDAVLKKVYRSNARKLLR</sequence>
<reference evidence="4 5" key="1">
    <citation type="submission" date="2016-10" db="EMBL/GenBank/DDBJ databases">
        <authorList>
            <person name="de Groot N.N."/>
        </authorList>
    </citation>
    <scope>NUCLEOTIDE SEQUENCE [LARGE SCALE GENOMIC DNA]</scope>
    <source>
        <strain evidence="4 5">DSM 25186</strain>
    </source>
</reference>
<keyword evidence="2" id="KW-0732">Signal</keyword>
<evidence type="ECO:0000256" key="1">
    <source>
        <dbReference type="ARBA" id="ARBA00023239"/>
    </source>
</evidence>
<dbReference type="Gene3D" id="3.20.20.140">
    <property type="entry name" value="Metal-dependent hydrolases"/>
    <property type="match status" value="1"/>
</dbReference>
<dbReference type="EMBL" id="FNFO01000002">
    <property type="protein sequence ID" value="SDK21792.1"/>
    <property type="molecule type" value="Genomic_DNA"/>
</dbReference>
<dbReference type="GO" id="GO:0016831">
    <property type="term" value="F:carboxy-lyase activity"/>
    <property type="evidence" value="ECO:0007669"/>
    <property type="project" value="InterPro"/>
</dbReference>
<gene>
    <name evidence="4" type="ORF">SAMN05421823_102169</name>
</gene>
<dbReference type="SUPFAM" id="SSF51556">
    <property type="entry name" value="Metallo-dependent hydrolases"/>
    <property type="match status" value="1"/>
</dbReference>
<keyword evidence="4" id="KW-0378">Hydrolase</keyword>
<dbReference type="OrthoDB" id="644687at2"/>
<dbReference type="GO" id="GO:0016787">
    <property type="term" value="F:hydrolase activity"/>
    <property type="evidence" value="ECO:0007669"/>
    <property type="project" value="UniProtKB-KW"/>
</dbReference>
<dbReference type="GO" id="GO:0019748">
    <property type="term" value="P:secondary metabolic process"/>
    <property type="evidence" value="ECO:0007669"/>
    <property type="project" value="TreeGrafter"/>
</dbReference>
<feature type="domain" description="Amidohydrolase-related" evidence="3">
    <location>
        <begin position="47"/>
        <end position="362"/>
    </location>
</feature>
<protein>
    <submittedName>
        <fullName evidence="4">Amidohydrolase</fullName>
    </submittedName>
</protein>
<dbReference type="InterPro" id="IPR006680">
    <property type="entry name" value="Amidohydro-rel"/>
</dbReference>
<dbReference type="GO" id="GO:0005737">
    <property type="term" value="C:cytoplasm"/>
    <property type="evidence" value="ECO:0007669"/>
    <property type="project" value="TreeGrafter"/>
</dbReference>
<keyword evidence="5" id="KW-1185">Reference proteome</keyword>
<dbReference type="InterPro" id="IPR032466">
    <property type="entry name" value="Metal_Hydrolase"/>
</dbReference>
<dbReference type="Proteomes" id="UP000198510">
    <property type="component" value="Unassembled WGS sequence"/>
</dbReference>
<dbReference type="InterPro" id="IPR032465">
    <property type="entry name" value="ACMSD"/>
</dbReference>
<accession>A0A1G9A361</accession>
<organism evidence="4 5">
    <name type="scientific">Catalinimonas alkaloidigena</name>
    <dbReference type="NCBI Taxonomy" id="1075417"/>
    <lineage>
        <taxon>Bacteria</taxon>
        <taxon>Pseudomonadati</taxon>
        <taxon>Bacteroidota</taxon>
        <taxon>Cytophagia</taxon>
        <taxon>Cytophagales</taxon>
        <taxon>Catalimonadaceae</taxon>
        <taxon>Catalinimonas</taxon>
    </lineage>
</organism>
<evidence type="ECO:0000256" key="2">
    <source>
        <dbReference type="SAM" id="SignalP"/>
    </source>
</evidence>
<name>A0A1G9A361_9BACT</name>
<dbReference type="RefSeq" id="WP_089679611.1">
    <property type="nucleotide sequence ID" value="NZ_FNFO01000002.1"/>
</dbReference>